<evidence type="ECO:0000256" key="1">
    <source>
        <dbReference type="SAM" id="SignalP"/>
    </source>
</evidence>
<evidence type="ECO:0000313" key="2">
    <source>
        <dbReference type="EMBL" id="GFO39580.1"/>
    </source>
</evidence>
<dbReference type="EMBL" id="BLXT01007498">
    <property type="protein sequence ID" value="GFO39580.1"/>
    <property type="molecule type" value="Genomic_DNA"/>
</dbReference>
<comment type="caution">
    <text evidence="2">The sequence shown here is derived from an EMBL/GenBank/DDBJ whole genome shotgun (WGS) entry which is preliminary data.</text>
</comment>
<proteinExistence type="predicted"/>
<keyword evidence="1" id="KW-0732">Signal</keyword>
<dbReference type="Proteomes" id="UP000735302">
    <property type="component" value="Unassembled WGS sequence"/>
</dbReference>
<gene>
    <name evidence="2" type="ORF">PoB_006608500</name>
</gene>
<sequence length="96" mass="10782">MCLRSNTFSVSLVRLILLLIPTGYEMKVSRKTTLCLYLGLLDVLNHCCPHSGQSDPNTCRAEWSPPACLLLNLSRLRTPALDIRVCEEHVQSNNIN</sequence>
<name>A0AAV4D606_9GAST</name>
<feature type="chain" id="PRO_5043394140" description="Secreted protein" evidence="1">
    <location>
        <begin position="26"/>
        <end position="96"/>
    </location>
</feature>
<evidence type="ECO:0000313" key="3">
    <source>
        <dbReference type="Proteomes" id="UP000735302"/>
    </source>
</evidence>
<dbReference type="AlphaFoldDB" id="A0AAV4D606"/>
<feature type="signal peptide" evidence="1">
    <location>
        <begin position="1"/>
        <end position="25"/>
    </location>
</feature>
<reference evidence="2 3" key="1">
    <citation type="journal article" date="2021" name="Elife">
        <title>Chloroplast acquisition without the gene transfer in kleptoplastic sea slugs, Plakobranchus ocellatus.</title>
        <authorList>
            <person name="Maeda T."/>
            <person name="Takahashi S."/>
            <person name="Yoshida T."/>
            <person name="Shimamura S."/>
            <person name="Takaki Y."/>
            <person name="Nagai Y."/>
            <person name="Toyoda A."/>
            <person name="Suzuki Y."/>
            <person name="Arimoto A."/>
            <person name="Ishii H."/>
            <person name="Satoh N."/>
            <person name="Nishiyama T."/>
            <person name="Hasebe M."/>
            <person name="Maruyama T."/>
            <person name="Minagawa J."/>
            <person name="Obokata J."/>
            <person name="Shigenobu S."/>
        </authorList>
    </citation>
    <scope>NUCLEOTIDE SEQUENCE [LARGE SCALE GENOMIC DNA]</scope>
</reference>
<accession>A0AAV4D606</accession>
<keyword evidence="3" id="KW-1185">Reference proteome</keyword>
<evidence type="ECO:0008006" key="4">
    <source>
        <dbReference type="Google" id="ProtNLM"/>
    </source>
</evidence>
<protein>
    <recommendedName>
        <fullName evidence="4">Secreted protein</fullName>
    </recommendedName>
</protein>
<organism evidence="2 3">
    <name type="scientific">Plakobranchus ocellatus</name>
    <dbReference type="NCBI Taxonomy" id="259542"/>
    <lineage>
        <taxon>Eukaryota</taxon>
        <taxon>Metazoa</taxon>
        <taxon>Spiralia</taxon>
        <taxon>Lophotrochozoa</taxon>
        <taxon>Mollusca</taxon>
        <taxon>Gastropoda</taxon>
        <taxon>Heterobranchia</taxon>
        <taxon>Euthyneura</taxon>
        <taxon>Panpulmonata</taxon>
        <taxon>Sacoglossa</taxon>
        <taxon>Placobranchoidea</taxon>
        <taxon>Plakobranchidae</taxon>
        <taxon>Plakobranchus</taxon>
    </lineage>
</organism>